<evidence type="ECO:0000256" key="1">
    <source>
        <dbReference type="SAM" id="MobiDB-lite"/>
    </source>
</evidence>
<evidence type="ECO:0000313" key="2">
    <source>
        <dbReference type="EMBL" id="PTB22632.1"/>
    </source>
</evidence>
<dbReference type="EMBL" id="PYUC01000001">
    <property type="protein sequence ID" value="PTB22632.1"/>
    <property type="molecule type" value="Genomic_DNA"/>
</dbReference>
<organism evidence="2 3">
    <name type="scientific">Trinickia symbiotica</name>
    <dbReference type="NCBI Taxonomy" id="863227"/>
    <lineage>
        <taxon>Bacteria</taxon>
        <taxon>Pseudomonadati</taxon>
        <taxon>Pseudomonadota</taxon>
        <taxon>Betaproteobacteria</taxon>
        <taxon>Burkholderiales</taxon>
        <taxon>Burkholderiaceae</taxon>
        <taxon>Trinickia</taxon>
    </lineage>
</organism>
<dbReference type="Proteomes" id="UP000240638">
    <property type="component" value="Unassembled WGS sequence"/>
</dbReference>
<accession>A0A2T3Y1K4</accession>
<reference evidence="2 3" key="1">
    <citation type="submission" date="2018-03" db="EMBL/GenBank/DDBJ databases">
        <title>Whole genome analyses suggest that Burkholderia sensu lato contains two further novel genera in the rhizoxinica-symbiotica group Mycetohabitans gen. nov., and Trinickia gen. nov.: implications for the evolution of diazotrophy and nodulation in the Burkholderiaceae.</title>
        <authorList>
            <person name="Estrada De Los Santos P."/>
            <person name="Palmer M."/>
            <person name="Chavez-Ramirez B."/>
            <person name="Steenkamp E.T."/>
            <person name="Hirsch A.M."/>
            <person name="Manyaka P."/>
            <person name="Maluk M."/>
            <person name="Lafos M."/>
            <person name="Crook M."/>
            <person name="Gross E."/>
            <person name="Simon M.F."/>
            <person name="Bueno Dos Reis Junior F."/>
            <person name="Poole P.S."/>
            <person name="Venter S.N."/>
            <person name="James E.K."/>
        </authorList>
    </citation>
    <scope>NUCLEOTIDE SEQUENCE [LARGE SCALE GENOMIC DNA]</scope>
    <source>
        <strain evidence="2 3">JPY-366</strain>
    </source>
</reference>
<dbReference type="AlphaFoldDB" id="A0A2T3Y1K4"/>
<feature type="region of interest" description="Disordered" evidence="1">
    <location>
        <begin position="28"/>
        <end position="71"/>
    </location>
</feature>
<comment type="caution">
    <text evidence="2">The sequence shown here is derived from an EMBL/GenBank/DDBJ whole genome shotgun (WGS) entry which is preliminary data.</text>
</comment>
<protein>
    <recommendedName>
        <fullName evidence="4">Phage tail protein</fullName>
    </recommendedName>
</protein>
<sequence>MNLHEQIGALEASIDQINELNRAAQAALAAAAQREPEKPDAADSTAKMPEAPETPGTHDDKPTLRVGRPSQNELTLTIGSQSVTLRPEQIGQLVEEFANARASMLPEVPTTIAQGWQFVSTKNPIVAVQKQANGDRLLVARHTGHGWVPFTFSPDMVIQLYMMLSK</sequence>
<dbReference type="RefSeq" id="WP_107149016.1">
    <property type="nucleotide sequence ID" value="NZ_PYUC01000001.1"/>
</dbReference>
<evidence type="ECO:0000313" key="3">
    <source>
        <dbReference type="Proteomes" id="UP000240638"/>
    </source>
</evidence>
<name>A0A2T3Y1K4_9BURK</name>
<evidence type="ECO:0008006" key="4">
    <source>
        <dbReference type="Google" id="ProtNLM"/>
    </source>
</evidence>
<proteinExistence type="predicted"/>
<gene>
    <name evidence="2" type="ORF">C9I57_02360</name>
</gene>